<proteinExistence type="predicted"/>
<dbReference type="OrthoDB" id="1937743at2759"/>
<comment type="caution">
    <text evidence="1">The sequence shown here is derived from an EMBL/GenBank/DDBJ whole genome shotgun (WGS) entry which is preliminary data.</text>
</comment>
<dbReference type="AlphaFoldDB" id="A0A7J6V914"/>
<keyword evidence="1" id="KW-0560">Oxidoreductase</keyword>
<organism evidence="1 2">
    <name type="scientific">Thalictrum thalictroides</name>
    <name type="common">Rue-anemone</name>
    <name type="synonym">Anemone thalictroides</name>
    <dbReference type="NCBI Taxonomy" id="46969"/>
    <lineage>
        <taxon>Eukaryota</taxon>
        <taxon>Viridiplantae</taxon>
        <taxon>Streptophyta</taxon>
        <taxon>Embryophyta</taxon>
        <taxon>Tracheophyta</taxon>
        <taxon>Spermatophyta</taxon>
        <taxon>Magnoliopsida</taxon>
        <taxon>Ranunculales</taxon>
        <taxon>Ranunculaceae</taxon>
        <taxon>Thalictroideae</taxon>
        <taxon>Thalictrum</taxon>
    </lineage>
</organism>
<accession>A0A7J6V914</accession>
<evidence type="ECO:0000313" key="1">
    <source>
        <dbReference type="EMBL" id="KAF5181519.1"/>
    </source>
</evidence>
<keyword evidence="1" id="KW-0503">Monooxygenase</keyword>
<gene>
    <name evidence="1" type="ORF">FRX31_028894</name>
</gene>
<evidence type="ECO:0000313" key="2">
    <source>
        <dbReference type="Proteomes" id="UP000554482"/>
    </source>
</evidence>
<protein>
    <submittedName>
        <fullName evidence="1">Dbh-like monooxygenase</fullName>
    </submittedName>
</protein>
<dbReference type="EMBL" id="JABWDY010036036">
    <property type="protein sequence ID" value="KAF5181519.1"/>
    <property type="molecule type" value="Genomic_DNA"/>
</dbReference>
<reference evidence="1 2" key="1">
    <citation type="submission" date="2020-06" db="EMBL/GenBank/DDBJ databases">
        <title>Transcriptomic and genomic resources for Thalictrum thalictroides and T. hernandezii: Facilitating candidate gene discovery in an emerging model plant lineage.</title>
        <authorList>
            <person name="Arias T."/>
            <person name="Riano-Pachon D.M."/>
            <person name="Di Stilio V.S."/>
        </authorList>
    </citation>
    <scope>NUCLEOTIDE SEQUENCE [LARGE SCALE GENOMIC DNA]</scope>
    <source>
        <strain evidence="2">cv. WT478/WT964</strain>
        <tissue evidence="1">Leaves</tissue>
    </source>
</reference>
<sequence length="222" mass="24781">MKRKDVDEVSNDFSDFSLSSPATKIRRLNGELSPIMEVELEEEPRMDMGLNPFQVQAAVEVTEPSSSTVMMMPEPEPLNNEERALVLYKPVNATLWKSPDVSITVNQDLIPSFKNGIFWPGHSDCVRLAEDQPDFKDKDETNDCLAVVPWVSYQLPFSSGGDGPAMTEVSEPMEAEDAEGGTMEIEESVDTRAYEGLQHWQQQHCMTPQVPPSTAATPIMWS</sequence>
<dbReference type="Proteomes" id="UP000554482">
    <property type="component" value="Unassembled WGS sequence"/>
</dbReference>
<dbReference type="PANTHER" id="PTHR35510">
    <property type="entry name" value="DBH-LIKE MONOOXYGENASE"/>
    <property type="match status" value="1"/>
</dbReference>
<keyword evidence="2" id="KW-1185">Reference proteome</keyword>
<dbReference type="GO" id="GO:0004497">
    <property type="term" value="F:monooxygenase activity"/>
    <property type="evidence" value="ECO:0007669"/>
    <property type="project" value="UniProtKB-KW"/>
</dbReference>
<name>A0A7J6V914_THATH</name>
<dbReference type="PANTHER" id="PTHR35510:SF1">
    <property type="entry name" value="DBH-LIKE MONOOXYGENASE"/>
    <property type="match status" value="1"/>
</dbReference>